<dbReference type="EMBL" id="CP136864">
    <property type="protein sequence ID" value="WOJ92570.1"/>
    <property type="molecule type" value="Genomic_DNA"/>
</dbReference>
<keyword evidence="3" id="KW-1185">Reference proteome</keyword>
<dbReference type="SUPFAM" id="SSF117070">
    <property type="entry name" value="LEA14-like"/>
    <property type="match status" value="1"/>
</dbReference>
<dbReference type="RefSeq" id="WP_407347171.1">
    <property type="nucleotide sequence ID" value="NZ_CP136864.1"/>
</dbReference>
<dbReference type="PROSITE" id="PS51257">
    <property type="entry name" value="PROKAR_LIPOPROTEIN"/>
    <property type="match status" value="1"/>
</dbReference>
<proteinExistence type="predicted"/>
<organism evidence="2 3">
    <name type="scientific">Congregibacter variabilis</name>
    <dbReference type="NCBI Taxonomy" id="3081200"/>
    <lineage>
        <taxon>Bacteria</taxon>
        <taxon>Pseudomonadati</taxon>
        <taxon>Pseudomonadota</taxon>
        <taxon>Gammaproteobacteria</taxon>
        <taxon>Cellvibrionales</taxon>
        <taxon>Halieaceae</taxon>
        <taxon>Congregibacter</taxon>
    </lineage>
</organism>
<dbReference type="InterPro" id="IPR004864">
    <property type="entry name" value="LEA_2"/>
</dbReference>
<protein>
    <submittedName>
        <fullName evidence="2">LEA type 2 family protein</fullName>
    </submittedName>
</protein>
<accession>A0ABZ0I0A7</accession>
<sequence length="157" mass="16787">MTVSRLILALLFCTLVFSGCASVGMLDFDEPEVELLALEPLPSQGLEARFLVKLRVINPNSIPLDINGMSYEVFIRDSKVLSGVSNEGLKVGAYSESVAELEVAAGMFGSLALIRDLMSKPTDGGLPYKLNAKLSRSGLGGAIRVTREGTIDLNARP</sequence>
<gene>
    <name evidence="2" type="ORF">R0135_12340</name>
</gene>
<dbReference type="Proteomes" id="UP001626537">
    <property type="component" value="Chromosome"/>
</dbReference>
<dbReference type="Gene3D" id="2.60.40.1820">
    <property type="match status" value="1"/>
</dbReference>
<evidence type="ECO:0000313" key="2">
    <source>
        <dbReference type="EMBL" id="WOJ92570.1"/>
    </source>
</evidence>
<name>A0ABZ0I0A7_9GAMM</name>
<dbReference type="InterPro" id="IPR013990">
    <property type="entry name" value="WHy-dom"/>
</dbReference>
<dbReference type="Pfam" id="PF03168">
    <property type="entry name" value="LEA_2"/>
    <property type="match status" value="1"/>
</dbReference>
<evidence type="ECO:0000313" key="3">
    <source>
        <dbReference type="Proteomes" id="UP001626537"/>
    </source>
</evidence>
<feature type="domain" description="Water stress and hypersensitive response" evidence="1">
    <location>
        <begin position="33"/>
        <end position="154"/>
    </location>
</feature>
<dbReference type="SMART" id="SM00769">
    <property type="entry name" value="WHy"/>
    <property type="match status" value="1"/>
</dbReference>
<reference evidence="2 3" key="1">
    <citation type="submission" date="2023-10" db="EMBL/GenBank/DDBJ databases">
        <title>Two novel species belonging to the OM43/NOR5 clade.</title>
        <authorList>
            <person name="Park M."/>
        </authorList>
    </citation>
    <scope>NUCLEOTIDE SEQUENCE [LARGE SCALE GENOMIC DNA]</scope>
    <source>
        <strain evidence="2 3">IMCC43200</strain>
    </source>
</reference>
<evidence type="ECO:0000259" key="1">
    <source>
        <dbReference type="SMART" id="SM00769"/>
    </source>
</evidence>